<organism evidence="3 4">
    <name type="scientific">Devosia ginsengisoli</name>
    <dbReference type="NCBI Taxonomy" id="400770"/>
    <lineage>
        <taxon>Bacteria</taxon>
        <taxon>Pseudomonadati</taxon>
        <taxon>Pseudomonadota</taxon>
        <taxon>Alphaproteobacteria</taxon>
        <taxon>Hyphomicrobiales</taxon>
        <taxon>Devosiaceae</taxon>
        <taxon>Devosia</taxon>
    </lineage>
</organism>
<proteinExistence type="predicted"/>
<evidence type="ECO:0000256" key="1">
    <source>
        <dbReference type="SAM" id="SignalP"/>
    </source>
</evidence>
<sequence length="128" mass="13600">MTVAKTIAAAVLALCAAAPAFAQDPTPVGTWQTTTGESRYAVSYCGDGTALCAKLTWLRKDAQTPENLALLNEYVVQGARATAENKWRGTVKYEGHTVSGSVTLVGTDQMSLSGCQLIACRKVDFVRI</sequence>
<feature type="chain" id="PRO_5022730634" evidence="1">
    <location>
        <begin position="23"/>
        <end position="128"/>
    </location>
</feature>
<dbReference type="OrthoDB" id="7950001at2"/>
<feature type="domain" description="DUF2147" evidence="2">
    <location>
        <begin position="29"/>
        <end position="126"/>
    </location>
</feature>
<dbReference type="EMBL" id="CP042304">
    <property type="protein sequence ID" value="QDZ09624.1"/>
    <property type="molecule type" value="Genomic_DNA"/>
</dbReference>
<reference evidence="3 4" key="1">
    <citation type="submission" date="2019-07" db="EMBL/GenBank/DDBJ databases">
        <title>Full genome sequence of Devosia sp. Gsoil 520.</title>
        <authorList>
            <person name="Im W.-T."/>
        </authorList>
    </citation>
    <scope>NUCLEOTIDE SEQUENCE [LARGE SCALE GENOMIC DNA]</scope>
    <source>
        <strain evidence="3 4">Gsoil 520</strain>
    </source>
</reference>
<dbReference type="Proteomes" id="UP000315364">
    <property type="component" value="Chromosome"/>
</dbReference>
<feature type="signal peptide" evidence="1">
    <location>
        <begin position="1"/>
        <end position="22"/>
    </location>
</feature>
<dbReference type="RefSeq" id="WP_146288433.1">
    <property type="nucleotide sequence ID" value="NZ_CP042304.1"/>
</dbReference>
<accession>A0A5B8LPV5</accession>
<evidence type="ECO:0000259" key="2">
    <source>
        <dbReference type="Pfam" id="PF09917"/>
    </source>
</evidence>
<dbReference type="AlphaFoldDB" id="A0A5B8LPV5"/>
<dbReference type="InterPro" id="IPR019223">
    <property type="entry name" value="DUF2147"/>
</dbReference>
<dbReference type="PANTHER" id="PTHR36919">
    <property type="entry name" value="BLR1215 PROTEIN"/>
    <property type="match status" value="1"/>
</dbReference>
<protein>
    <submittedName>
        <fullName evidence="3">DUF2147 domain-containing protein</fullName>
    </submittedName>
</protein>
<dbReference type="Pfam" id="PF09917">
    <property type="entry name" value="DUF2147"/>
    <property type="match status" value="1"/>
</dbReference>
<dbReference type="PANTHER" id="PTHR36919:SF2">
    <property type="entry name" value="BLL6627 PROTEIN"/>
    <property type="match status" value="1"/>
</dbReference>
<keyword evidence="4" id="KW-1185">Reference proteome</keyword>
<evidence type="ECO:0000313" key="3">
    <source>
        <dbReference type="EMBL" id="QDZ09624.1"/>
    </source>
</evidence>
<dbReference type="KEGG" id="dea:FPZ08_01980"/>
<evidence type="ECO:0000313" key="4">
    <source>
        <dbReference type="Proteomes" id="UP000315364"/>
    </source>
</evidence>
<gene>
    <name evidence="3" type="ORF">FPZ08_01980</name>
</gene>
<name>A0A5B8LPV5_9HYPH</name>
<keyword evidence="1" id="KW-0732">Signal</keyword>